<dbReference type="Gene3D" id="2.60.120.200">
    <property type="match status" value="1"/>
</dbReference>
<evidence type="ECO:0000313" key="4">
    <source>
        <dbReference type="EMBL" id="KAL0178306.1"/>
    </source>
</evidence>
<protein>
    <recommendedName>
        <fullName evidence="2">Galectin</fullName>
    </recommendedName>
</protein>
<dbReference type="AlphaFoldDB" id="A0ABD0Q0D9"/>
<name>A0ABD0Q0D9_CIRMR</name>
<sequence length="52" mass="6188">FHVDFVRGHDVVFHFNPRFHENTIVRNTLLEGCWGPEEREGGFPFVQGRQFE</sequence>
<dbReference type="GO" id="GO:0030246">
    <property type="term" value="F:carbohydrate binding"/>
    <property type="evidence" value="ECO:0007669"/>
    <property type="project" value="UniProtKB-UniRule"/>
</dbReference>
<evidence type="ECO:0000256" key="2">
    <source>
        <dbReference type="RuleBase" id="RU102079"/>
    </source>
</evidence>
<feature type="non-terminal residue" evidence="4">
    <location>
        <position position="1"/>
    </location>
</feature>
<dbReference type="CDD" id="cd00070">
    <property type="entry name" value="GLECT"/>
    <property type="match status" value="1"/>
</dbReference>
<evidence type="ECO:0000313" key="5">
    <source>
        <dbReference type="Proteomes" id="UP001529510"/>
    </source>
</evidence>
<dbReference type="PANTHER" id="PTHR11346">
    <property type="entry name" value="GALECTIN"/>
    <property type="match status" value="1"/>
</dbReference>
<organism evidence="4 5">
    <name type="scientific">Cirrhinus mrigala</name>
    <name type="common">Mrigala</name>
    <dbReference type="NCBI Taxonomy" id="683832"/>
    <lineage>
        <taxon>Eukaryota</taxon>
        <taxon>Metazoa</taxon>
        <taxon>Chordata</taxon>
        <taxon>Craniata</taxon>
        <taxon>Vertebrata</taxon>
        <taxon>Euteleostomi</taxon>
        <taxon>Actinopterygii</taxon>
        <taxon>Neopterygii</taxon>
        <taxon>Teleostei</taxon>
        <taxon>Ostariophysi</taxon>
        <taxon>Cypriniformes</taxon>
        <taxon>Cyprinidae</taxon>
        <taxon>Labeoninae</taxon>
        <taxon>Labeonini</taxon>
        <taxon>Cirrhinus</taxon>
    </lineage>
</organism>
<dbReference type="InterPro" id="IPR013320">
    <property type="entry name" value="ConA-like_dom_sf"/>
</dbReference>
<dbReference type="Proteomes" id="UP001529510">
    <property type="component" value="Unassembled WGS sequence"/>
</dbReference>
<dbReference type="InterPro" id="IPR001079">
    <property type="entry name" value="Galectin_CRD"/>
</dbReference>
<keyword evidence="1 2" id="KW-0430">Lectin</keyword>
<comment type="caution">
    <text evidence="4">The sequence shown here is derived from an EMBL/GenBank/DDBJ whole genome shotgun (WGS) entry which is preliminary data.</text>
</comment>
<dbReference type="Pfam" id="PF00337">
    <property type="entry name" value="Gal-bind_lectin"/>
    <property type="match status" value="1"/>
</dbReference>
<proteinExistence type="predicted"/>
<accession>A0ABD0Q0D9</accession>
<evidence type="ECO:0000259" key="3">
    <source>
        <dbReference type="PROSITE" id="PS51304"/>
    </source>
</evidence>
<feature type="domain" description="Galectin" evidence="3">
    <location>
        <begin position="1"/>
        <end position="52"/>
    </location>
</feature>
<reference evidence="4 5" key="1">
    <citation type="submission" date="2024-05" db="EMBL/GenBank/DDBJ databases">
        <title>Genome sequencing and assembly of Indian major carp, Cirrhinus mrigala (Hamilton, 1822).</title>
        <authorList>
            <person name="Mohindra V."/>
            <person name="Chowdhury L.M."/>
            <person name="Lal K."/>
            <person name="Jena J.K."/>
        </authorList>
    </citation>
    <scope>NUCLEOTIDE SEQUENCE [LARGE SCALE GENOMIC DNA]</scope>
    <source>
        <strain evidence="4">CM1030</strain>
        <tissue evidence="4">Blood</tissue>
    </source>
</reference>
<dbReference type="PROSITE" id="PS51304">
    <property type="entry name" value="GALECTIN"/>
    <property type="match status" value="1"/>
</dbReference>
<dbReference type="InterPro" id="IPR044156">
    <property type="entry name" value="Galectin-like"/>
</dbReference>
<evidence type="ECO:0000256" key="1">
    <source>
        <dbReference type="ARBA" id="ARBA00022734"/>
    </source>
</evidence>
<gene>
    <name evidence="4" type="ORF">M9458_027200</name>
</gene>
<dbReference type="EMBL" id="JAMKFB020000013">
    <property type="protein sequence ID" value="KAL0178306.1"/>
    <property type="molecule type" value="Genomic_DNA"/>
</dbReference>
<dbReference type="PANTHER" id="PTHR11346:SF179">
    <property type="entry name" value="GALECTIN"/>
    <property type="match status" value="1"/>
</dbReference>
<dbReference type="SUPFAM" id="SSF49899">
    <property type="entry name" value="Concanavalin A-like lectins/glucanases"/>
    <property type="match status" value="1"/>
</dbReference>
<keyword evidence="5" id="KW-1185">Reference proteome</keyword>
<feature type="non-terminal residue" evidence="4">
    <location>
        <position position="52"/>
    </location>
</feature>